<keyword evidence="2" id="KW-1185">Reference proteome</keyword>
<comment type="caution">
    <text evidence="1">The sequence shown here is derived from an EMBL/GenBank/DDBJ whole genome shotgun (WGS) entry which is preliminary data.</text>
</comment>
<dbReference type="InterPro" id="IPR036388">
    <property type="entry name" value="WH-like_DNA-bd_sf"/>
</dbReference>
<dbReference type="SUPFAM" id="SSF46785">
    <property type="entry name" value="Winged helix' DNA-binding domain"/>
    <property type="match status" value="1"/>
</dbReference>
<evidence type="ECO:0000313" key="1">
    <source>
        <dbReference type="EMBL" id="NEC56740.1"/>
    </source>
</evidence>
<dbReference type="InterPro" id="IPR036390">
    <property type="entry name" value="WH_DNA-bd_sf"/>
</dbReference>
<proteinExistence type="predicted"/>
<dbReference type="Proteomes" id="UP000470404">
    <property type="component" value="Unassembled WGS sequence"/>
</dbReference>
<organism evidence="1 2">
    <name type="scientific">Amycolatopsis rubida</name>
    <dbReference type="NCBI Taxonomy" id="112413"/>
    <lineage>
        <taxon>Bacteria</taxon>
        <taxon>Bacillati</taxon>
        <taxon>Actinomycetota</taxon>
        <taxon>Actinomycetes</taxon>
        <taxon>Pseudonocardiales</taxon>
        <taxon>Pseudonocardiaceae</taxon>
        <taxon>Amycolatopsis</taxon>
    </lineage>
</organism>
<sequence>MLRKSKHEEARRWCLRIVGELQIDTLGFRALRQRYDGMSSSVLRRFLVELGEAGLVHQTGESPYALTTPGREAFGALRPLVSQADVLPVAGQ</sequence>
<gene>
    <name evidence="1" type="ORF">G3I59_14405</name>
</gene>
<name>A0ABX0BVC0_9PSEU</name>
<protein>
    <submittedName>
        <fullName evidence="1">Transcriptional regulator</fullName>
    </submittedName>
</protein>
<reference evidence="1 2" key="1">
    <citation type="submission" date="2020-01" db="EMBL/GenBank/DDBJ databases">
        <title>Insect and environment-associated Actinomycetes.</title>
        <authorList>
            <person name="Currrie C."/>
            <person name="Chevrette M."/>
            <person name="Carlson C."/>
            <person name="Stubbendieck R."/>
            <person name="Wendt-Pienkowski E."/>
        </authorList>
    </citation>
    <scope>NUCLEOTIDE SEQUENCE [LARGE SCALE GENOMIC DNA]</scope>
    <source>
        <strain evidence="1 2">SID8386</strain>
    </source>
</reference>
<evidence type="ECO:0000313" key="2">
    <source>
        <dbReference type="Proteomes" id="UP000470404"/>
    </source>
</evidence>
<dbReference type="Gene3D" id="1.10.10.10">
    <property type="entry name" value="Winged helix-like DNA-binding domain superfamily/Winged helix DNA-binding domain"/>
    <property type="match status" value="1"/>
</dbReference>
<accession>A0ABX0BVC0</accession>
<dbReference type="EMBL" id="JAAGNC010000078">
    <property type="protein sequence ID" value="NEC56740.1"/>
    <property type="molecule type" value="Genomic_DNA"/>
</dbReference>